<dbReference type="InterPro" id="IPR011978">
    <property type="entry name" value="YgfB-like"/>
</dbReference>
<organism evidence="2">
    <name type="scientific">invertebrate metagenome</name>
    <dbReference type="NCBI Taxonomy" id="1711999"/>
    <lineage>
        <taxon>unclassified sequences</taxon>
        <taxon>metagenomes</taxon>
        <taxon>organismal metagenomes</taxon>
    </lineage>
</organism>
<accession>A0A2H9T7A5</accession>
<reference evidence="2" key="1">
    <citation type="journal article" date="2017" name="Appl. Environ. Microbiol.">
        <title>Molecular characterization of an Endozoicomonas-like organism causing infection in king scallop Pecten maximus L.</title>
        <authorList>
            <person name="Cano I."/>
            <person name="van Aerle R."/>
            <person name="Ross S."/>
            <person name="Verner-Jeffreys D.W."/>
            <person name="Paley R.K."/>
            <person name="Rimmer G."/>
            <person name="Ryder D."/>
            <person name="Hooper P."/>
            <person name="Stone D."/>
            <person name="Feist S.W."/>
        </authorList>
    </citation>
    <scope>NUCLEOTIDE SEQUENCE</scope>
</reference>
<dbReference type="AlphaFoldDB" id="A0A2H9T7A5"/>
<dbReference type="GO" id="GO:0005829">
    <property type="term" value="C:cytosol"/>
    <property type="evidence" value="ECO:0007669"/>
    <property type="project" value="TreeGrafter"/>
</dbReference>
<comment type="caution">
    <text evidence="2">The sequence shown here is derived from an EMBL/GenBank/DDBJ whole genome shotgun (WGS) entry which is preliminary data.</text>
</comment>
<gene>
    <name evidence="2" type="ORF">CI610_01923</name>
</gene>
<dbReference type="SUPFAM" id="SSF101327">
    <property type="entry name" value="YgfB-like"/>
    <property type="match status" value="1"/>
</dbReference>
<dbReference type="EMBL" id="NSIT01000094">
    <property type="protein sequence ID" value="PJE79115.1"/>
    <property type="molecule type" value="Genomic_DNA"/>
</dbReference>
<dbReference type="PANTHER" id="PTHR37528:SF1">
    <property type="entry name" value="UPF0149 PROTEIN YGFB"/>
    <property type="match status" value="1"/>
</dbReference>
<dbReference type="InterPro" id="IPR036255">
    <property type="entry name" value="YgfB-like_sf"/>
</dbReference>
<dbReference type="Pfam" id="PF03695">
    <property type="entry name" value="UPF0149"/>
    <property type="match status" value="1"/>
</dbReference>
<evidence type="ECO:0000313" key="2">
    <source>
        <dbReference type="EMBL" id="PJE79115.1"/>
    </source>
</evidence>
<dbReference type="Gene3D" id="1.20.120.740">
    <property type="entry name" value="YgfB uncharacterised protein family UPF0149, PF03695"/>
    <property type="match status" value="1"/>
</dbReference>
<proteinExistence type="inferred from homology"/>
<dbReference type="PANTHER" id="PTHR37528">
    <property type="entry name" value="UPF0149 PROTEIN YGFB"/>
    <property type="match status" value="1"/>
</dbReference>
<name>A0A2H9T7A5_9ZZZZ</name>
<protein>
    <submittedName>
        <fullName evidence="2">Uncharacterized protein</fullName>
    </submittedName>
</protein>
<sequence length="202" mass="22647">MTQTTKQTTGTPSQPVSFDALADKLLQSGQALSPSEIHGYLSGLLVARHNLSVSQWLNDVAHEFLKTDASEHPAKPLLIELYNNTRRQLKTTDFAVSLLLPDEDTDLGQRVDSLSNWCNGLLCGISTQFDQQSINKKTLSKEIQDILSDFSAIAQVQKRDSSTENDERDWIEVSEYVRMALLVLFNEFSNLPPSNKNQKTIH</sequence>
<comment type="similarity">
    <text evidence="1">Belongs to the UPF0149 family.</text>
</comment>
<dbReference type="NCBIfam" id="TIGR02292">
    <property type="entry name" value="ygfB_yecA"/>
    <property type="match status" value="1"/>
</dbReference>
<evidence type="ECO:0000256" key="1">
    <source>
        <dbReference type="ARBA" id="ARBA00038308"/>
    </source>
</evidence>